<gene>
    <name evidence="2" type="ordered locus">AALP_Aa1g188400</name>
</gene>
<keyword evidence="1" id="KW-0472">Membrane</keyword>
<feature type="transmembrane region" description="Helical" evidence="1">
    <location>
        <begin position="90"/>
        <end position="115"/>
    </location>
</feature>
<evidence type="ECO:0000256" key="1">
    <source>
        <dbReference type="SAM" id="Phobius"/>
    </source>
</evidence>
<dbReference type="PANTHER" id="PTHR46631:SF21">
    <property type="entry name" value="60S RIBOSOMAL PROTEIN L18A-LIKE PROTEIN"/>
    <property type="match status" value="1"/>
</dbReference>
<dbReference type="Gramene" id="KFK43899">
    <property type="protein sequence ID" value="KFK43899"/>
    <property type="gene ID" value="AALP_AA1G188400"/>
</dbReference>
<dbReference type="AlphaFoldDB" id="A0A087HP47"/>
<keyword evidence="1" id="KW-0812">Transmembrane</keyword>
<dbReference type="EMBL" id="CM002869">
    <property type="protein sequence ID" value="KFK43899.1"/>
    <property type="molecule type" value="Genomic_DNA"/>
</dbReference>
<accession>A0A087HP47</accession>
<dbReference type="PANTHER" id="PTHR46631">
    <property type="entry name" value="60S RIBOSOMAL PROTEIN L18A-LIKE"/>
    <property type="match status" value="1"/>
</dbReference>
<evidence type="ECO:0000313" key="3">
    <source>
        <dbReference type="Proteomes" id="UP000029120"/>
    </source>
</evidence>
<protein>
    <recommendedName>
        <fullName evidence="4">60S ribosomal protein L18a-like protein</fullName>
    </recommendedName>
</protein>
<evidence type="ECO:0000313" key="2">
    <source>
        <dbReference type="EMBL" id="KFK43899.1"/>
    </source>
</evidence>
<name>A0A087HP47_ARAAL</name>
<dbReference type="OrthoDB" id="1304551at2759"/>
<dbReference type="eggNOG" id="ENOG502S1S5">
    <property type="taxonomic scope" value="Eukaryota"/>
</dbReference>
<keyword evidence="3" id="KW-1185">Reference proteome</keyword>
<keyword evidence="1" id="KW-1133">Transmembrane helix</keyword>
<dbReference type="InterPro" id="IPR044804">
    <property type="entry name" value="Ribosomal_eL20z-like"/>
</dbReference>
<sequence>MGHGEEDKSKEFAEGASNQHHQYGTFQGVSNYHPPQNSAPVTGFPQPSAPPGVYDSVPYAHGYQTTVPVYGVAEGRPVRQRRLPCCGIGLGWFLFIIGFFLGALPWYLGLGIMMFGRRIDYREKPGYIACTIAAILATIAVILGVSKGAEDW</sequence>
<feature type="transmembrane region" description="Helical" evidence="1">
    <location>
        <begin position="127"/>
        <end position="146"/>
    </location>
</feature>
<reference evidence="3" key="1">
    <citation type="journal article" date="2015" name="Nat. Plants">
        <title>Genome expansion of Arabis alpina linked with retrotransposition and reduced symmetric DNA methylation.</title>
        <authorList>
            <person name="Willing E.M."/>
            <person name="Rawat V."/>
            <person name="Mandakova T."/>
            <person name="Maumus F."/>
            <person name="James G.V."/>
            <person name="Nordstroem K.J."/>
            <person name="Becker C."/>
            <person name="Warthmann N."/>
            <person name="Chica C."/>
            <person name="Szarzynska B."/>
            <person name="Zytnicki M."/>
            <person name="Albani M.C."/>
            <person name="Kiefer C."/>
            <person name="Bergonzi S."/>
            <person name="Castaings L."/>
            <person name="Mateos J.L."/>
            <person name="Berns M.C."/>
            <person name="Bujdoso N."/>
            <person name="Piofczyk T."/>
            <person name="de Lorenzo L."/>
            <person name="Barrero-Sicilia C."/>
            <person name="Mateos I."/>
            <person name="Piednoel M."/>
            <person name="Hagmann J."/>
            <person name="Chen-Min-Tao R."/>
            <person name="Iglesias-Fernandez R."/>
            <person name="Schuster S.C."/>
            <person name="Alonso-Blanco C."/>
            <person name="Roudier F."/>
            <person name="Carbonero P."/>
            <person name="Paz-Ares J."/>
            <person name="Davis S.J."/>
            <person name="Pecinka A."/>
            <person name="Quesneville H."/>
            <person name="Colot V."/>
            <person name="Lysak M.A."/>
            <person name="Weigel D."/>
            <person name="Coupland G."/>
            <person name="Schneeberger K."/>
        </authorList>
    </citation>
    <scope>NUCLEOTIDE SEQUENCE [LARGE SCALE GENOMIC DNA]</scope>
    <source>
        <strain evidence="3">cv. Pajares</strain>
    </source>
</reference>
<proteinExistence type="predicted"/>
<evidence type="ECO:0008006" key="4">
    <source>
        <dbReference type="Google" id="ProtNLM"/>
    </source>
</evidence>
<dbReference type="Proteomes" id="UP000029120">
    <property type="component" value="Chromosome 1"/>
</dbReference>
<dbReference type="OMA" id="MMFGRRI"/>
<organism evidence="2 3">
    <name type="scientific">Arabis alpina</name>
    <name type="common">Alpine rock-cress</name>
    <dbReference type="NCBI Taxonomy" id="50452"/>
    <lineage>
        <taxon>Eukaryota</taxon>
        <taxon>Viridiplantae</taxon>
        <taxon>Streptophyta</taxon>
        <taxon>Embryophyta</taxon>
        <taxon>Tracheophyta</taxon>
        <taxon>Spermatophyta</taxon>
        <taxon>Magnoliopsida</taxon>
        <taxon>eudicotyledons</taxon>
        <taxon>Gunneridae</taxon>
        <taxon>Pentapetalae</taxon>
        <taxon>rosids</taxon>
        <taxon>malvids</taxon>
        <taxon>Brassicales</taxon>
        <taxon>Brassicaceae</taxon>
        <taxon>Arabideae</taxon>
        <taxon>Arabis</taxon>
    </lineage>
</organism>